<protein>
    <submittedName>
        <fullName evidence="1">Uncharacterized protein</fullName>
    </submittedName>
</protein>
<gene>
    <name evidence="1" type="ORF">LCGC14_0740270</name>
</gene>
<name>A0A0F9TE28_9ZZZZ</name>
<reference evidence="1" key="1">
    <citation type="journal article" date="2015" name="Nature">
        <title>Complex archaea that bridge the gap between prokaryotes and eukaryotes.</title>
        <authorList>
            <person name="Spang A."/>
            <person name="Saw J.H."/>
            <person name="Jorgensen S.L."/>
            <person name="Zaremba-Niedzwiedzka K."/>
            <person name="Martijn J."/>
            <person name="Lind A.E."/>
            <person name="van Eijk R."/>
            <person name="Schleper C."/>
            <person name="Guy L."/>
            <person name="Ettema T.J."/>
        </authorList>
    </citation>
    <scope>NUCLEOTIDE SEQUENCE</scope>
</reference>
<accession>A0A0F9TE28</accession>
<proteinExistence type="predicted"/>
<sequence>MSGTSGGIEPRSLEYQMQVIRDHAHGSIRLNDIGRLVFETQLLKACYNNITNVVSKDGFKFFSILDRDGRSEVLLELEGTKLSSSWERQDEFRRIRRNPRRR</sequence>
<organism evidence="1">
    <name type="scientific">marine sediment metagenome</name>
    <dbReference type="NCBI Taxonomy" id="412755"/>
    <lineage>
        <taxon>unclassified sequences</taxon>
        <taxon>metagenomes</taxon>
        <taxon>ecological metagenomes</taxon>
    </lineage>
</organism>
<dbReference type="AlphaFoldDB" id="A0A0F9TE28"/>
<comment type="caution">
    <text evidence="1">The sequence shown here is derived from an EMBL/GenBank/DDBJ whole genome shotgun (WGS) entry which is preliminary data.</text>
</comment>
<evidence type="ECO:0000313" key="1">
    <source>
        <dbReference type="EMBL" id="KKN39748.1"/>
    </source>
</evidence>
<dbReference type="EMBL" id="LAZR01001745">
    <property type="protein sequence ID" value="KKN39748.1"/>
    <property type="molecule type" value="Genomic_DNA"/>
</dbReference>